<dbReference type="Proteomes" id="UP000500755">
    <property type="component" value="Chromosome"/>
</dbReference>
<organism evidence="2 3">
    <name type="scientific">Alicycliphilus denitrificans</name>
    <dbReference type="NCBI Taxonomy" id="179636"/>
    <lineage>
        <taxon>Bacteria</taxon>
        <taxon>Pseudomonadati</taxon>
        <taxon>Pseudomonadota</taxon>
        <taxon>Betaproteobacteria</taxon>
        <taxon>Burkholderiales</taxon>
        <taxon>Comamonadaceae</taxon>
        <taxon>Alicycliphilus</taxon>
    </lineage>
</organism>
<proteinExistence type="predicted"/>
<dbReference type="EMBL" id="CP051298">
    <property type="protein sequence ID" value="QKD44468.1"/>
    <property type="molecule type" value="Genomic_DNA"/>
</dbReference>
<dbReference type="InterPro" id="IPR027417">
    <property type="entry name" value="P-loop_NTPase"/>
</dbReference>
<dbReference type="Pfam" id="PF05729">
    <property type="entry name" value="NACHT"/>
    <property type="match status" value="1"/>
</dbReference>
<dbReference type="AlphaFoldDB" id="A0A858ZUJ0"/>
<protein>
    <submittedName>
        <fullName evidence="2">NACHT domain-containing protein</fullName>
    </submittedName>
</protein>
<feature type="domain" description="NACHT" evidence="1">
    <location>
        <begin position="184"/>
        <end position="349"/>
    </location>
</feature>
<evidence type="ECO:0000259" key="1">
    <source>
        <dbReference type="Pfam" id="PF05729"/>
    </source>
</evidence>
<evidence type="ECO:0000313" key="2">
    <source>
        <dbReference type="EMBL" id="QKD44468.1"/>
    </source>
</evidence>
<reference evidence="2 3" key="1">
    <citation type="submission" date="2020-05" db="EMBL/GenBank/DDBJ databases">
        <title>Complete genome sequence of Alicycliphilus denitrificans DP3.</title>
        <authorList>
            <person name="Chen X."/>
        </authorList>
    </citation>
    <scope>NUCLEOTIDE SEQUENCE [LARGE SCALE GENOMIC DNA]</scope>
    <source>
        <strain evidence="2 3">DP3</strain>
    </source>
</reference>
<dbReference type="Gene3D" id="3.40.50.300">
    <property type="entry name" value="P-loop containing nucleotide triphosphate hydrolases"/>
    <property type="match status" value="1"/>
</dbReference>
<accession>A0A858ZUJ0</accession>
<gene>
    <name evidence="2" type="ORF">HF896_12890</name>
</gene>
<dbReference type="SUPFAM" id="SSF52540">
    <property type="entry name" value="P-loop containing nucleoside triphosphate hydrolases"/>
    <property type="match status" value="1"/>
</dbReference>
<dbReference type="InterPro" id="IPR007111">
    <property type="entry name" value="NACHT_NTPase"/>
</dbReference>
<name>A0A858ZUJ0_9BURK</name>
<evidence type="ECO:0000313" key="3">
    <source>
        <dbReference type="Proteomes" id="UP000500755"/>
    </source>
</evidence>
<sequence length="415" mass="46256">MTKPQSDQDFEDEVRRLARAKWPSAQFSGAQMLDGRERDGIFETEESINFVEATVSGGMGKAKEDTRKLFRAIADHNRSGSLKVAIGWFVTRNEPTADQRKEVQEIGKGQVRAVSFSQFQQSLIDVRAYLAARKNHNFGSVQDFTTGSKAPSIPFVEIGLTNNASGETFLVNDIVGAALNGRHFALVGQYGAGKSMTLRELFLRLHDKYVSGATAKFPIYINLREHSGQRDPVELLERHARSIGFESPSALVRAWRAGFVVLIADGFDEVTSFGVQGAWKKLRDLRMRSLEGIRKLVRDSNDMGVVVGGRVHYFEDDQELCSALGLNSATVLSVDEFNDEQMRKFLSKFSNGSTSDTLPAWLPTRPLLLGYLASRGLLSELTGKAKAPDAIDGWDYLLERIYEREERIETNLGHL</sequence>
<dbReference type="RefSeq" id="WP_168727905.1">
    <property type="nucleotide sequence ID" value="NZ_CP051298.1"/>
</dbReference>